<evidence type="ECO:0000313" key="5">
    <source>
        <dbReference type="EMBL" id="GAA3532745.1"/>
    </source>
</evidence>
<evidence type="ECO:0000259" key="4">
    <source>
        <dbReference type="PROSITE" id="PS01124"/>
    </source>
</evidence>
<proteinExistence type="predicted"/>
<evidence type="ECO:0000313" key="6">
    <source>
        <dbReference type="Proteomes" id="UP001500795"/>
    </source>
</evidence>
<keyword evidence="1" id="KW-0805">Transcription regulation</keyword>
<dbReference type="EMBL" id="BAABCX010000001">
    <property type="protein sequence ID" value="GAA3532745.1"/>
    <property type="molecule type" value="Genomic_DNA"/>
</dbReference>
<protein>
    <submittedName>
        <fullName evidence="5">AraC family transcriptional regulator</fullName>
    </submittedName>
</protein>
<feature type="domain" description="HTH araC/xylS-type" evidence="4">
    <location>
        <begin position="174"/>
        <end position="272"/>
    </location>
</feature>
<organism evidence="5 6">
    <name type="scientific">Zobellella aerophila</name>
    <dbReference type="NCBI Taxonomy" id="870480"/>
    <lineage>
        <taxon>Bacteria</taxon>
        <taxon>Pseudomonadati</taxon>
        <taxon>Pseudomonadota</taxon>
        <taxon>Gammaproteobacteria</taxon>
        <taxon>Aeromonadales</taxon>
        <taxon>Aeromonadaceae</taxon>
        <taxon>Zobellella</taxon>
    </lineage>
</organism>
<dbReference type="SUPFAM" id="SSF51182">
    <property type="entry name" value="RmlC-like cupins"/>
    <property type="match status" value="1"/>
</dbReference>
<dbReference type="Gene3D" id="1.10.10.60">
    <property type="entry name" value="Homeodomain-like"/>
    <property type="match status" value="2"/>
</dbReference>
<accession>A0ABP6VFS3</accession>
<dbReference type="Gene3D" id="2.60.120.10">
    <property type="entry name" value="Jelly Rolls"/>
    <property type="match status" value="1"/>
</dbReference>
<dbReference type="InterPro" id="IPR018060">
    <property type="entry name" value="HTH_AraC"/>
</dbReference>
<dbReference type="SUPFAM" id="SSF46689">
    <property type="entry name" value="Homeodomain-like"/>
    <property type="match status" value="2"/>
</dbReference>
<sequence>MLKRELHLLPHDRSWGWTDLNLTRVPFQWHYHPEYEITLTLGAEGMRYIGEDVDSFGACDLTLITPNVPHTWDARPGENQQVYVIFLPEDWLRRQCEAGLTELHGFARWLKQVGAGVVFSPGTATRAKPLFTQLKRGGLGALGALYRLFALLMQDQGARLLGGRNTSMEDKRLGRLLAYLQQHYQQPLRLERVADFCAISPATLKRLLASHCETSFSQYLNHLRLGHACHLLTTSTLAISVIREQAGFSNASHFNRLFLTHTGLRPQAFRSRFGWRKLQ</sequence>
<reference evidence="6" key="1">
    <citation type="journal article" date="2019" name="Int. J. Syst. Evol. Microbiol.">
        <title>The Global Catalogue of Microorganisms (GCM) 10K type strain sequencing project: providing services to taxonomists for standard genome sequencing and annotation.</title>
        <authorList>
            <consortium name="The Broad Institute Genomics Platform"/>
            <consortium name="The Broad Institute Genome Sequencing Center for Infectious Disease"/>
            <person name="Wu L."/>
            <person name="Ma J."/>
        </authorList>
    </citation>
    <scope>NUCLEOTIDE SEQUENCE [LARGE SCALE GENOMIC DNA]</scope>
    <source>
        <strain evidence="6">JCM 17110</strain>
    </source>
</reference>
<dbReference type="InterPro" id="IPR014710">
    <property type="entry name" value="RmlC-like_jellyroll"/>
</dbReference>
<dbReference type="PANTHER" id="PTHR43280:SF27">
    <property type="entry name" value="TRANSCRIPTIONAL REGULATOR MTLR"/>
    <property type="match status" value="1"/>
</dbReference>
<keyword evidence="6" id="KW-1185">Reference proteome</keyword>
<keyword evidence="3" id="KW-0804">Transcription</keyword>
<dbReference type="PANTHER" id="PTHR43280">
    <property type="entry name" value="ARAC-FAMILY TRANSCRIPTIONAL REGULATOR"/>
    <property type="match status" value="1"/>
</dbReference>
<evidence type="ECO:0000256" key="1">
    <source>
        <dbReference type="ARBA" id="ARBA00023015"/>
    </source>
</evidence>
<dbReference type="Proteomes" id="UP001500795">
    <property type="component" value="Unassembled WGS sequence"/>
</dbReference>
<dbReference type="SMART" id="SM00342">
    <property type="entry name" value="HTH_ARAC"/>
    <property type="match status" value="1"/>
</dbReference>
<dbReference type="PROSITE" id="PS01124">
    <property type="entry name" value="HTH_ARAC_FAMILY_2"/>
    <property type="match status" value="1"/>
</dbReference>
<dbReference type="InterPro" id="IPR011051">
    <property type="entry name" value="RmlC_Cupin_sf"/>
</dbReference>
<evidence type="ECO:0000256" key="2">
    <source>
        <dbReference type="ARBA" id="ARBA00023125"/>
    </source>
</evidence>
<keyword evidence="2" id="KW-0238">DNA-binding</keyword>
<evidence type="ECO:0000256" key="3">
    <source>
        <dbReference type="ARBA" id="ARBA00023163"/>
    </source>
</evidence>
<gene>
    <name evidence="5" type="ORF">GCM10022394_10100</name>
</gene>
<dbReference type="InterPro" id="IPR009057">
    <property type="entry name" value="Homeodomain-like_sf"/>
</dbReference>
<name>A0ABP6VFS3_9GAMM</name>
<comment type="caution">
    <text evidence="5">The sequence shown here is derived from an EMBL/GenBank/DDBJ whole genome shotgun (WGS) entry which is preliminary data.</text>
</comment>
<dbReference type="RefSeq" id="WP_344955382.1">
    <property type="nucleotide sequence ID" value="NZ_BAABCX010000001.1"/>
</dbReference>
<dbReference type="Pfam" id="PF12833">
    <property type="entry name" value="HTH_18"/>
    <property type="match status" value="1"/>
</dbReference>